<dbReference type="PROSITE" id="PS50850">
    <property type="entry name" value="MFS"/>
    <property type="match status" value="1"/>
</dbReference>
<proteinExistence type="predicted"/>
<feature type="transmembrane region" description="Helical" evidence="8">
    <location>
        <begin position="222"/>
        <end position="241"/>
    </location>
</feature>
<evidence type="ECO:0000256" key="4">
    <source>
        <dbReference type="ARBA" id="ARBA00022519"/>
    </source>
</evidence>
<feature type="transmembrane region" description="Helical" evidence="8">
    <location>
        <begin position="178"/>
        <end position="196"/>
    </location>
</feature>
<feature type="transmembrane region" description="Helical" evidence="8">
    <location>
        <begin position="261"/>
        <end position="280"/>
    </location>
</feature>
<evidence type="ECO:0000313" key="11">
    <source>
        <dbReference type="Proteomes" id="UP001596110"/>
    </source>
</evidence>
<organism evidence="10 11">
    <name type="scientific">Streptococcus caledonicus</name>
    <dbReference type="NCBI Taxonomy" id="2614158"/>
    <lineage>
        <taxon>Bacteria</taxon>
        <taxon>Bacillati</taxon>
        <taxon>Bacillota</taxon>
        <taxon>Bacilli</taxon>
        <taxon>Lactobacillales</taxon>
        <taxon>Streptococcaceae</taxon>
        <taxon>Streptococcus</taxon>
    </lineage>
</organism>
<comment type="caution">
    <text evidence="10">The sequence shown here is derived from an EMBL/GenBank/DDBJ whole genome shotgun (WGS) entry which is preliminary data.</text>
</comment>
<dbReference type="Pfam" id="PF12832">
    <property type="entry name" value="MFS_1_like"/>
    <property type="match status" value="1"/>
</dbReference>
<accession>A0ABW0UDV8</accession>
<dbReference type="PANTHER" id="PTHR23522:SF10">
    <property type="entry name" value="3-PHENYLPROPIONIC ACID TRANSPORTER-RELATED"/>
    <property type="match status" value="1"/>
</dbReference>
<keyword evidence="3" id="KW-1003">Cell membrane</keyword>
<keyword evidence="7 8" id="KW-0472">Membrane</keyword>
<keyword evidence="6 8" id="KW-1133">Transmembrane helix</keyword>
<gene>
    <name evidence="10" type="ORF">ACFPQ3_09275</name>
</gene>
<sequence length="407" mass="44902">MMPYRGAILSVFMKGFVENTMRHRRLFSVVQFLSYAAFGLCMTNLIPYLEYQGFNSYERGFALSGYALLTILLQLGLGYLFDKTGYAKVYISTSIVIFLVASGLLFFNKLSFPMMVIIVMLVGGFLNALCGFLDTWIMGISESLRASLSGIKSFGSLGWTIGSLGSSLIMTLLGYRGVAGIIVFFSLIAFIVMQALPDIERKTTKTEVTLSDLVALLKLKDYMILILILFLLYGLVVANTTLVVDKMLSLKATPLELSLKWSIGSLLEIPMYAFGMTLIRKYGNLRMLQLSALVATAQFVLFGLMTTSLGLVFVCLLQIFTTPIILITSKFLVAQIVPQYLRNSGQMIALSLFMGGASFVIPILSGFLGIRLGYSITLILFSILGILALLLIGYLRKQLSDFQSEAD</sequence>
<evidence type="ECO:0000256" key="5">
    <source>
        <dbReference type="ARBA" id="ARBA00022692"/>
    </source>
</evidence>
<dbReference type="Gene3D" id="1.20.1250.20">
    <property type="entry name" value="MFS general substrate transporter like domains"/>
    <property type="match status" value="2"/>
</dbReference>
<dbReference type="EMBL" id="JBHSOJ010000023">
    <property type="protein sequence ID" value="MFC5631746.1"/>
    <property type="molecule type" value="Genomic_DNA"/>
</dbReference>
<evidence type="ECO:0000313" key="10">
    <source>
        <dbReference type="EMBL" id="MFC5631746.1"/>
    </source>
</evidence>
<dbReference type="PANTHER" id="PTHR23522">
    <property type="entry name" value="BLL5896 PROTEIN"/>
    <property type="match status" value="1"/>
</dbReference>
<dbReference type="InterPro" id="IPR036259">
    <property type="entry name" value="MFS_trans_sf"/>
</dbReference>
<name>A0ABW0UDV8_9STRE</name>
<feature type="domain" description="Major facilitator superfamily (MFS) profile" evidence="9">
    <location>
        <begin position="3"/>
        <end position="400"/>
    </location>
</feature>
<evidence type="ECO:0000256" key="3">
    <source>
        <dbReference type="ARBA" id="ARBA00022475"/>
    </source>
</evidence>
<evidence type="ECO:0000256" key="1">
    <source>
        <dbReference type="ARBA" id="ARBA00004429"/>
    </source>
</evidence>
<dbReference type="InterPro" id="IPR020846">
    <property type="entry name" value="MFS_dom"/>
</dbReference>
<evidence type="ECO:0000256" key="7">
    <source>
        <dbReference type="ARBA" id="ARBA00023136"/>
    </source>
</evidence>
<reference evidence="11" key="1">
    <citation type="journal article" date="2019" name="Int. J. Syst. Evol. Microbiol.">
        <title>The Global Catalogue of Microorganisms (GCM) 10K type strain sequencing project: providing services to taxonomists for standard genome sequencing and annotation.</title>
        <authorList>
            <consortium name="The Broad Institute Genomics Platform"/>
            <consortium name="The Broad Institute Genome Sequencing Center for Infectious Disease"/>
            <person name="Wu L."/>
            <person name="Ma J."/>
        </authorList>
    </citation>
    <scope>NUCLEOTIDE SEQUENCE [LARGE SCALE GENOMIC DNA]</scope>
    <source>
        <strain evidence="11">DT43</strain>
    </source>
</reference>
<evidence type="ECO:0000259" key="9">
    <source>
        <dbReference type="PROSITE" id="PS50850"/>
    </source>
</evidence>
<keyword evidence="2" id="KW-0813">Transport</keyword>
<feature type="transmembrane region" description="Helical" evidence="8">
    <location>
        <begin position="311"/>
        <end position="333"/>
    </location>
</feature>
<keyword evidence="5 8" id="KW-0812">Transmembrane</keyword>
<feature type="transmembrane region" description="Helical" evidence="8">
    <location>
        <begin position="374"/>
        <end position="395"/>
    </location>
</feature>
<protein>
    <submittedName>
        <fullName evidence="10">MFS transporter</fullName>
    </submittedName>
</protein>
<feature type="transmembrane region" description="Helical" evidence="8">
    <location>
        <begin position="61"/>
        <end position="82"/>
    </location>
</feature>
<dbReference type="Proteomes" id="UP001596110">
    <property type="component" value="Unassembled WGS sequence"/>
</dbReference>
<evidence type="ECO:0000256" key="6">
    <source>
        <dbReference type="ARBA" id="ARBA00022989"/>
    </source>
</evidence>
<dbReference type="SUPFAM" id="SSF103473">
    <property type="entry name" value="MFS general substrate transporter"/>
    <property type="match status" value="1"/>
</dbReference>
<feature type="transmembrane region" description="Helical" evidence="8">
    <location>
        <begin position="113"/>
        <end position="133"/>
    </location>
</feature>
<feature type="transmembrane region" description="Helical" evidence="8">
    <location>
        <begin position="89"/>
        <end position="107"/>
    </location>
</feature>
<dbReference type="RefSeq" id="WP_156806231.1">
    <property type="nucleotide sequence ID" value="NZ_JBHSOJ010000023.1"/>
</dbReference>
<feature type="transmembrane region" description="Helical" evidence="8">
    <location>
        <begin position="26"/>
        <end position="49"/>
    </location>
</feature>
<evidence type="ECO:0000256" key="8">
    <source>
        <dbReference type="SAM" id="Phobius"/>
    </source>
</evidence>
<comment type="subcellular location">
    <subcellularLocation>
        <location evidence="1">Cell inner membrane</location>
        <topology evidence="1">Multi-pass membrane protein</topology>
    </subcellularLocation>
</comment>
<dbReference type="InterPro" id="IPR024989">
    <property type="entry name" value="MFS_assoc_dom"/>
</dbReference>
<feature type="transmembrane region" description="Helical" evidence="8">
    <location>
        <begin position="345"/>
        <end position="368"/>
    </location>
</feature>
<evidence type="ECO:0000256" key="2">
    <source>
        <dbReference type="ARBA" id="ARBA00022448"/>
    </source>
</evidence>
<keyword evidence="11" id="KW-1185">Reference proteome</keyword>
<keyword evidence="4" id="KW-0997">Cell inner membrane</keyword>